<sequence length="283" mass="31018">MLRKLLGIAPKLESDGSYSPSKIALKLATVDKTDYEEVAYRPADGSRRKILVLATERKNMEMKNGKLFSTGNHPVETLVPMLHLRNAGYEFEISTPSGKPAIIEMWAFPQKDEHMSSIYTEYKEQFDHPTSLSDLVTSGLNNEDYAAVFVPGGHGAMLGLPEDQSVGTVLNWAHENDIFTISICHGPAAFLSTHTNRSEFLYQGYKMAVFPDSVDDQSPMIGYLPGKVPWGLSEKLRGLSVILVNSKADKTVCRDRLLITGASPLAANALGKLAAETLTSTRA</sequence>
<reference evidence="2" key="1">
    <citation type="submission" date="2021-11" db="EMBL/GenBank/DDBJ databases">
        <title>Vibrio ZSDE26 sp. nov. and Vibrio ZSDZ34 sp. nov., isolated from coastal seawater in Qingdao.</title>
        <authorList>
            <person name="Zhang P."/>
        </authorList>
    </citation>
    <scope>NUCLEOTIDE SEQUENCE</scope>
    <source>
        <strain evidence="2">ZSDE26</strain>
    </source>
</reference>
<evidence type="ECO:0000313" key="3">
    <source>
        <dbReference type="Proteomes" id="UP001139559"/>
    </source>
</evidence>
<dbReference type="NCBIfam" id="NF003168">
    <property type="entry name" value="PRK04155.1"/>
    <property type="match status" value="1"/>
</dbReference>
<dbReference type="GO" id="GO:0036524">
    <property type="term" value="F:protein deglycase activity"/>
    <property type="evidence" value="ECO:0007669"/>
    <property type="project" value="UniProtKB-EC"/>
</dbReference>
<protein>
    <submittedName>
        <fullName evidence="2">Protein deglycase HchA</fullName>
        <ecNumber evidence="2">3.5.1.124</ecNumber>
    </submittedName>
</protein>
<gene>
    <name evidence="2" type="primary">hchA</name>
    <name evidence="2" type="ORF">KP803_14385</name>
</gene>
<dbReference type="GO" id="GO:0019172">
    <property type="term" value="F:glyoxalase III activity"/>
    <property type="evidence" value="ECO:0007669"/>
    <property type="project" value="TreeGrafter"/>
</dbReference>
<feature type="domain" description="DJ-1/PfpI" evidence="1">
    <location>
        <begin position="74"/>
        <end position="193"/>
    </location>
</feature>
<evidence type="ECO:0000259" key="1">
    <source>
        <dbReference type="Pfam" id="PF01965"/>
    </source>
</evidence>
<dbReference type="SUPFAM" id="SSF52317">
    <property type="entry name" value="Class I glutamine amidotransferase-like"/>
    <property type="match status" value="1"/>
</dbReference>
<dbReference type="RefSeq" id="WP_248009539.1">
    <property type="nucleotide sequence ID" value="NZ_JAJHVV010000008.1"/>
</dbReference>
<keyword evidence="2" id="KW-0378">Hydrolase</keyword>
<accession>A0A9X1XKM6</accession>
<dbReference type="GO" id="GO:0005737">
    <property type="term" value="C:cytoplasm"/>
    <property type="evidence" value="ECO:0007669"/>
    <property type="project" value="TreeGrafter"/>
</dbReference>
<keyword evidence="3" id="KW-1185">Reference proteome</keyword>
<dbReference type="PANTHER" id="PTHR48094:SF20">
    <property type="entry name" value="PROTEIN_NUCLEIC ACID DEGLYCASE 1"/>
    <property type="match status" value="1"/>
</dbReference>
<dbReference type="InterPro" id="IPR029062">
    <property type="entry name" value="Class_I_gatase-like"/>
</dbReference>
<dbReference type="Pfam" id="PF01965">
    <property type="entry name" value="DJ-1_PfpI"/>
    <property type="match status" value="1"/>
</dbReference>
<dbReference type="EC" id="3.5.1.124" evidence="2"/>
<dbReference type="Proteomes" id="UP001139559">
    <property type="component" value="Unassembled WGS sequence"/>
</dbReference>
<dbReference type="AlphaFoldDB" id="A0A9X1XKM6"/>
<dbReference type="GO" id="GO:0019243">
    <property type="term" value="P:methylglyoxal catabolic process to D-lactate via S-lactoyl-glutathione"/>
    <property type="evidence" value="ECO:0007669"/>
    <property type="project" value="TreeGrafter"/>
</dbReference>
<name>A0A9X1XKM6_9VIBR</name>
<dbReference type="InterPro" id="IPR050325">
    <property type="entry name" value="Prot/Nucl_acid_deglycase"/>
</dbReference>
<dbReference type="PANTHER" id="PTHR48094">
    <property type="entry name" value="PROTEIN/NUCLEIC ACID DEGLYCASE DJ-1-RELATED"/>
    <property type="match status" value="1"/>
</dbReference>
<comment type="caution">
    <text evidence="2">The sequence shown here is derived from an EMBL/GenBank/DDBJ whole genome shotgun (WGS) entry which is preliminary data.</text>
</comment>
<organism evidence="2 3">
    <name type="scientific">Vibrio amylolyticus</name>
    <dbReference type="NCBI Taxonomy" id="2847292"/>
    <lineage>
        <taxon>Bacteria</taxon>
        <taxon>Pseudomonadati</taxon>
        <taxon>Pseudomonadota</taxon>
        <taxon>Gammaproteobacteria</taxon>
        <taxon>Vibrionales</taxon>
        <taxon>Vibrionaceae</taxon>
        <taxon>Vibrio</taxon>
    </lineage>
</organism>
<proteinExistence type="predicted"/>
<dbReference type="InterPro" id="IPR002818">
    <property type="entry name" value="DJ-1/PfpI"/>
</dbReference>
<dbReference type="Gene3D" id="3.40.50.880">
    <property type="match status" value="1"/>
</dbReference>
<dbReference type="EMBL" id="JAJHVV010000008">
    <property type="protein sequence ID" value="MCK6264466.1"/>
    <property type="molecule type" value="Genomic_DNA"/>
</dbReference>
<evidence type="ECO:0000313" key="2">
    <source>
        <dbReference type="EMBL" id="MCK6264466.1"/>
    </source>
</evidence>